<name>A0A7Y0HEB2_9PROT</name>
<evidence type="ECO:0000313" key="2">
    <source>
        <dbReference type="EMBL" id="NMM43358.1"/>
    </source>
</evidence>
<protein>
    <submittedName>
        <fullName evidence="2">NAD(P)-binding protein</fullName>
    </submittedName>
</protein>
<dbReference type="Gene3D" id="3.50.50.60">
    <property type="entry name" value="FAD/NAD(P)-binding domain"/>
    <property type="match status" value="1"/>
</dbReference>
<dbReference type="Pfam" id="PF01593">
    <property type="entry name" value="Amino_oxidase"/>
    <property type="match status" value="1"/>
</dbReference>
<dbReference type="InterPro" id="IPR050464">
    <property type="entry name" value="Zeta_carotene_desat/Oxidored"/>
</dbReference>
<feature type="domain" description="Amine oxidase" evidence="1">
    <location>
        <begin position="86"/>
        <end position="402"/>
    </location>
</feature>
<evidence type="ECO:0000259" key="1">
    <source>
        <dbReference type="Pfam" id="PF01593"/>
    </source>
</evidence>
<dbReference type="AlphaFoldDB" id="A0A7Y0HEB2"/>
<dbReference type="Gene3D" id="3.30.70.1990">
    <property type="match status" value="1"/>
</dbReference>
<dbReference type="PANTHER" id="PTHR42923">
    <property type="entry name" value="PROTOPORPHYRINOGEN OXIDASE"/>
    <property type="match status" value="1"/>
</dbReference>
<dbReference type="SUPFAM" id="SSF51905">
    <property type="entry name" value="FAD/NAD(P)-binding domain"/>
    <property type="match status" value="1"/>
</dbReference>
<organism evidence="2 3">
    <name type="scientific">Pacificispira spongiicola</name>
    <dbReference type="NCBI Taxonomy" id="2729598"/>
    <lineage>
        <taxon>Bacteria</taxon>
        <taxon>Pseudomonadati</taxon>
        <taxon>Pseudomonadota</taxon>
        <taxon>Alphaproteobacteria</taxon>
        <taxon>Rhodospirillales</taxon>
        <taxon>Rhodospirillaceae</taxon>
        <taxon>Pacificispira</taxon>
    </lineage>
</organism>
<dbReference type="GO" id="GO:0016491">
    <property type="term" value="F:oxidoreductase activity"/>
    <property type="evidence" value="ECO:0007669"/>
    <property type="project" value="InterPro"/>
</dbReference>
<proteinExistence type="predicted"/>
<reference evidence="2 3" key="1">
    <citation type="submission" date="2020-04" db="EMBL/GenBank/DDBJ databases">
        <title>Rhodospirillaceae bacterium KN72 isolated from deep sea.</title>
        <authorList>
            <person name="Zhang D.-C."/>
        </authorList>
    </citation>
    <scope>NUCLEOTIDE SEQUENCE [LARGE SCALE GENOMIC DNA]</scope>
    <source>
        <strain evidence="2 3">KN72</strain>
    </source>
</reference>
<gene>
    <name evidence="2" type="ORF">HH303_02630</name>
</gene>
<dbReference type="InterPro" id="IPR036188">
    <property type="entry name" value="FAD/NAD-bd_sf"/>
</dbReference>
<evidence type="ECO:0000313" key="3">
    <source>
        <dbReference type="Proteomes" id="UP000539372"/>
    </source>
</evidence>
<dbReference type="Proteomes" id="UP000539372">
    <property type="component" value="Unassembled WGS sequence"/>
</dbReference>
<sequence>MRGCRSFGDRRGLPFDYETSVHIIRYEPVWFPDHSFRISRHLQVIQRENRPVPRTKLARSGVCETVSAGHPPPKSHYKIAVVGTGIAGMSATWLLNQGHDVTVYEKEPRIGGHSNTVEASLSSEKLPVDTGFIVYNERNYPNLTALFAHLGVDTDASDMSFAASVDGGGLEYSGSDINGLIGQRTNVLRPRFWRMVRDLLHFYKNAPAFLNEPDDGMSLGDYLDRHGYSDAFISDHLLPIGAAIWSTSALEMRAYPAKAFIRFFVSHGLFELVDRPQWRTVTGGSRRYVEKLTESYRDRIRFDAAVKVLRHPDHVEIHDSRGQVDRFDAVVLASHADESLRLLGDADDRERALLGPWRYTKNRAVLHSDTSLMPKRRNIWSSWNFLEDSRDQADAPICVTYWMNRLQSLPSSKQFFVTLNPNHEPQSDSILYETEYEHPFFDTAALKTQSRLWSLQGHRRTWYCGSYFGYGFHEDALQSGLAAAEQLGGLRRPWQVADENGRIHVTTIERAAAE</sequence>
<accession>A0A7Y0HEB2</accession>
<dbReference type="EMBL" id="JABBNT010000001">
    <property type="protein sequence ID" value="NMM43358.1"/>
    <property type="molecule type" value="Genomic_DNA"/>
</dbReference>
<dbReference type="PANTHER" id="PTHR42923:SF17">
    <property type="entry name" value="AMINE OXIDASE DOMAIN-CONTAINING PROTEIN"/>
    <property type="match status" value="1"/>
</dbReference>
<comment type="caution">
    <text evidence="2">The sequence shown here is derived from an EMBL/GenBank/DDBJ whole genome shotgun (WGS) entry which is preliminary data.</text>
</comment>
<dbReference type="Gene3D" id="1.10.405.20">
    <property type="match status" value="1"/>
</dbReference>
<dbReference type="InterPro" id="IPR002937">
    <property type="entry name" value="Amino_oxidase"/>
</dbReference>
<keyword evidence="3" id="KW-1185">Reference proteome</keyword>